<dbReference type="PIR" id="A30757">
    <property type="entry name" value="A30757"/>
</dbReference>
<keyword evidence="1" id="KW-0472">Membrane</keyword>
<protein>
    <submittedName>
        <fullName evidence="2">Sporozoite surface antigen</fullName>
    </submittedName>
</protein>
<feature type="non-terminal residue" evidence="2">
    <location>
        <position position="1"/>
    </location>
</feature>
<reference evidence="2" key="1">
    <citation type="journal article" date="1989" name="Mol. Biochem. Parasitol.">
        <title>cDNA encoding an immunogenic region of a 22 kilodalton surface protein of Eimeria acervulina sporozoites.</title>
        <authorList>
            <person name="Jenkins M.C."/>
            <person name="Danforth H.D."/>
            <person name="Lillehoj H.S."/>
            <person name="Fetterer R.H."/>
        </authorList>
    </citation>
    <scope>NUCLEOTIDE SEQUENCE</scope>
    <source>
        <strain evidence="2">API 12</strain>
    </source>
</reference>
<dbReference type="EMBL" id="J03996">
    <property type="protein sequence ID" value="AAA29078.1"/>
    <property type="molecule type" value="mRNA"/>
</dbReference>
<evidence type="ECO:0000256" key="1">
    <source>
        <dbReference type="SAM" id="Phobius"/>
    </source>
</evidence>
<organism evidence="2">
    <name type="scientific">Eimeria acervulina</name>
    <name type="common">Coccidian parasite</name>
    <dbReference type="NCBI Taxonomy" id="5801"/>
    <lineage>
        <taxon>Eukaryota</taxon>
        <taxon>Sar</taxon>
        <taxon>Alveolata</taxon>
        <taxon>Apicomplexa</taxon>
        <taxon>Conoidasida</taxon>
        <taxon>Coccidia</taxon>
        <taxon>Eucoccidiorida</taxon>
        <taxon>Eimeriorina</taxon>
        <taxon>Eimeriidae</taxon>
        <taxon>Eimeria</taxon>
    </lineage>
</organism>
<accession>Q24769</accession>
<feature type="transmembrane region" description="Helical" evidence="1">
    <location>
        <begin position="41"/>
        <end position="58"/>
    </location>
</feature>
<sequence>VVVVVVVGSSMHVVEVRSFGVRRRPSTESRRSSPLTLSPCLYSVFLCLLPPVSVSFCLKR</sequence>
<evidence type="ECO:0000313" key="2">
    <source>
        <dbReference type="EMBL" id="AAA29078.1"/>
    </source>
</evidence>
<name>Q24769_EIMAC</name>
<proteinExistence type="evidence at transcript level"/>
<dbReference type="AlphaFoldDB" id="Q24769"/>
<keyword evidence="1" id="KW-1133">Transmembrane helix</keyword>
<keyword evidence="1" id="KW-0812">Transmembrane</keyword>
<feature type="non-terminal residue" evidence="2">
    <location>
        <position position="60"/>
    </location>
</feature>